<dbReference type="Gene3D" id="3.40.30.10">
    <property type="entry name" value="Glutaredoxin"/>
    <property type="match status" value="1"/>
</dbReference>
<dbReference type="CDD" id="cd03042">
    <property type="entry name" value="GST_N_Zeta"/>
    <property type="match status" value="1"/>
</dbReference>
<sequence>MASLALYTYFRSSAAYRVRIALNLKGLTAEQVPVHLLRDGGEQLKPEYLALNPQGQLPTLAVDDATGRHLLTQSLAIVEYLDEVHPTPALLPANPIVRAQARAVALAIACDIHPINNLRVQKYLKGEMGVDEERAGRWVRHWMETGLAAVEAMVRPHAGRFCFGDTPGMADLTLVPQMFNARRFNADLSACPTLVAIDQACLALPAFADAAPDRQADAPPAA</sequence>
<dbReference type="GO" id="GO:0004364">
    <property type="term" value="F:glutathione transferase activity"/>
    <property type="evidence" value="ECO:0007669"/>
    <property type="project" value="TreeGrafter"/>
</dbReference>
<comment type="caution">
    <text evidence="4">The sequence shown here is derived from an EMBL/GenBank/DDBJ whole genome shotgun (WGS) entry which is preliminary data.</text>
</comment>
<evidence type="ECO:0000313" key="4">
    <source>
        <dbReference type="EMBL" id="TWB75212.1"/>
    </source>
</evidence>
<dbReference type="GO" id="GO:0006559">
    <property type="term" value="P:L-phenylalanine catabolic process"/>
    <property type="evidence" value="ECO:0007669"/>
    <property type="project" value="TreeGrafter"/>
</dbReference>
<dbReference type="GO" id="GO:0006749">
    <property type="term" value="P:glutathione metabolic process"/>
    <property type="evidence" value="ECO:0007669"/>
    <property type="project" value="TreeGrafter"/>
</dbReference>
<evidence type="ECO:0000313" key="5">
    <source>
        <dbReference type="Proteomes" id="UP000320516"/>
    </source>
</evidence>
<dbReference type="PANTHER" id="PTHR42673">
    <property type="entry name" value="MALEYLACETOACETATE ISOMERASE"/>
    <property type="match status" value="1"/>
</dbReference>
<dbReference type="SFLD" id="SFLDG00358">
    <property type="entry name" value="Main_(cytGST)"/>
    <property type="match status" value="1"/>
</dbReference>
<dbReference type="EMBL" id="VITV01000004">
    <property type="protein sequence ID" value="TWB75212.1"/>
    <property type="molecule type" value="Genomic_DNA"/>
</dbReference>
<dbReference type="InterPro" id="IPR005955">
    <property type="entry name" value="GST_Zeta"/>
</dbReference>
<name>A0A560JVQ7_9PROT</name>
<feature type="domain" description="GST N-terminal" evidence="2">
    <location>
        <begin position="2"/>
        <end position="89"/>
    </location>
</feature>
<organism evidence="4 5">
    <name type="scientific">Nitrospirillum amazonense</name>
    <dbReference type="NCBI Taxonomy" id="28077"/>
    <lineage>
        <taxon>Bacteria</taxon>
        <taxon>Pseudomonadati</taxon>
        <taxon>Pseudomonadota</taxon>
        <taxon>Alphaproteobacteria</taxon>
        <taxon>Rhodospirillales</taxon>
        <taxon>Azospirillaceae</taxon>
        <taxon>Nitrospirillum</taxon>
    </lineage>
</organism>
<dbReference type="InterPro" id="IPR034330">
    <property type="entry name" value="GST_Zeta_C"/>
</dbReference>
<gene>
    <name evidence="4" type="ORF">FBZ87_104315</name>
</gene>
<comment type="similarity">
    <text evidence="1">Belongs to the GST superfamily. Zeta family.</text>
</comment>
<dbReference type="GO" id="GO:0016034">
    <property type="term" value="F:maleylacetoacetate isomerase activity"/>
    <property type="evidence" value="ECO:0007669"/>
    <property type="project" value="TreeGrafter"/>
</dbReference>
<dbReference type="PROSITE" id="PS50404">
    <property type="entry name" value="GST_NTER"/>
    <property type="match status" value="1"/>
</dbReference>
<dbReference type="RefSeq" id="WP_145610735.1">
    <property type="nucleotide sequence ID" value="NZ_VITV01000004.1"/>
</dbReference>
<accession>A0A560JVQ7</accession>
<proteinExistence type="inferred from homology"/>
<dbReference type="InterPro" id="IPR040079">
    <property type="entry name" value="Glutathione_S-Trfase"/>
</dbReference>
<dbReference type="PROSITE" id="PS50405">
    <property type="entry name" value="GST_CTER"/>
    <property type="match status" value="1"/>
</dbReference>
<keyword evidence="4" id="KW-0413">Isomerase</keyword>
<dbReference type="GO" id="GO:0005737">
    <property type="term" value="C:cytoplasm"/>
    <property type="evidence" value="ECO:0007669"/>
    <property type="project" value="InterPro"/>
</dbReference>
<evidence type="ECO:0000256" key="1">
    <source>
        <dbReference type="ARBA" id="ARBA00010007"/>
    </source>
</evidence>
<dbReference type="FunFam" id="1.20.1050.10:FF:000017">
    <property type="entry name" value="Maleylacetoacetate isomerase"/>
    <property type="match status" value="1"/>
</dbReference>
<dbReference type="InterPro" id="IPR004045">
    <property type="entry name" value="Glutathione_S-Trfase_N"/>
</dbReference>
<dbReference type="InterPro" id="IPR010987">
    <property type="entry name" value="Glutathione-S-Trfase_C-like"/>
</dbReference>
<feature type="domain" description="GST C-terminal" evidence="3">
    <location>
        <begin position="94"/>
        <end position="220"/>
    </location>
</feature>
<dbReference type="NCBIfam" id="TIGR01262">
    <property type="entry name" value="maiA"/>
    <property type="match status" value="1"/>
</dbReference>
<dbReference type="SUPFAM" id="SSF52833">
    <property type="entry name" value="Thioredoxin-like"/>
    <property type="match status" value="1"/>
</dbReference>
<dbReference type="SFLD" id="SFLDS00019">
    <property type="entry name" value="Glutathione_Transferase_(cytos"/>
    <property type="match status" value="1"/>
</dbReference>
<dbReference type="SUPFAM" id="SSF47616">
    <property type="entry name" value="GST C-terminal domain-like"/>
    <property type="match status" value="1"/>
</dbReference>
<evidence type="ECO:0000259" key="2">
    <source>
        <dbReference type="PROSITE" id="PS50404"/>
    </source>
</evidence>
<dbReference type="InterPro" id="IPR034333">
    <property type="entry name" value="GST_Zeta_N"/>
</dbReference>
<dbReference type="InterPro" id="IPR036249">
    <property type="entry name" value="Thioredoxin-like_sf"/>
</dbReference>
<evidence type="ECO:0000259" key="3">
    <source>
        <dbReference type="PROSITE" id="PS50405"/>
    </source>
</evidence>
<dbReference type="InterPro" id="IPR036282">
    <property type="entry name" value="Glutathione-S-Trfase_C_sf"/>
</dbReference>
<dbReference type="AlphaFoldDB" id="A0A560JVQ7"/>
<protein>
    <submittedName>
        <fullName evidence="4">Maleylacetoacetate isomerase</fullName>
    </submittedName>
</protein>
<dbReference type="PANTHER" id="PTHR42673:SF21">
    <property type="entry name" value="GLUTATHIONE S-TRANSFERASE YFCF"/>
    <property type="match status" value="1"/>
</dbReference>
<dbReference type="Gene3D" id="1.20.1050.10">
    <property type="match status" value="1"/>
</dbReference>
<reference evidence="4 5" key="1">
    <citation type="submission" date="2019-06" db="EMBL/GenBank/DDBJ databases">
        <title>Genomic Encyclopedia of Type Strains, Phase IV (KMG-V): Genome sequencing to study the core and pangenomes of soil and plant-associated prokaryotes.</title>
        <authorList>
            <person name="Whitman W."/>
        </authorList>
    </citation>
    <scope>NUCLEOTIDE SEQUENCE [LARGE SCALE GENOMIC DNA]</scope>
    <source>
        <strain evidence="4 5">BR 12005</strain>
    </source>
</reference>
<dbReference type="Pfam" id="PF13417">
    <property type="entry name" value="GST_N_3"/>
    <property type="match status" value="1"/>
</dbReference>
<dbReference type="CDD" id="cd03191">
    <property type="entry name" value="GST_C_Zeta"/>
    <property type="match status" value="1"/>
</dbReference>
<dbReference type="Proteomes" id="UP000320516">
    <property type="component" value="Unassembled WGS sequence"/>
</dbReference>